<proteinExistence type="predicted"/>
<dbReference type="EMBL" id="RCHS01000563">
    <property type="protein sequence ID" value="RMX57947.1"/>
    <property type="molecule type" value="Genomic_DNA"/>
</dbReference>
<evidence type="ECO:0000313" key="1">
    <source>
        <dbReference type="EMBL" id="RMX57947.1"/>
    </source>
</evidence>
<dbReference type="AlphaFoldDB" id="A0A3M6UWG5"/>
<protein>
    <submittedName>
        <fullName evidence="1">Uncharacterized protein</fullName>
    </submittedName>
</protein>
<accession>A0A3M6UWG5</accession>
<organism evidence="1 2">
    <name type="scientific">Pocillopora damicornis</name>
    <name type="common">Cauliflower coral</name>
    <name type="synonym">Millepora damicornis</name>
    <dbReference type="NCBI Taxonomy" id="46731"/>
    <lineage>
        <taxon>Eukaryota</taxon>
        <taxon>Metazoa</taxon>
        <taxon>Cnidaria</taxon>
        <taxon>Anthozoa</taxon>
        <taxon>Hexacorallia</taxon>
        <taxon>Scleractinia</taxon>
        <taxon>Astrocoeniina</taxon>
        <taxon>Pocilloporidae</taxon>
        <taxon>Pocillopora</taxon>
    </lineage>
</organism>
<comment type="caution">
    <text evidence="1">The sequence shown here is derived from an EMBL/GenBank/DDBJ whole genome shotgun (WGS) entry which is preliminary data.</text>
</comment>
<name>A0A3M6UWG5_POCDA</name>
<keyword evidence="2" id="KW-1185">Reference proteome</keyword>
<reference evidence="1 2" key="1">
    <citation type="journal article" date="2018" name="Sci. Rep.">
        <title>Comparative analysis of the Pocillopora damicornis genome highlights role of immune system in coral evolution.</title>
        <authorList>
            <person name="Cunning R."/>
            <person name="Bay R.A."/>
            <person name="Gillette P."/>
            <person name="Baker A.C."/>
            <person name="Traylor-Knowles N."/>
        </authorList>
    </citation>
    <scope>NUCLEOTIDE SEQUENCE [LARGE SCALE GENOMIC DNA]</scope>
    <source>
        <strain evidence="1">RSMAS</strain>
        <tissue evidence="1">Whole animal</tissue>
    </source>
</reference>
<gene>
    <name evidence="1" type="ORF">pdam_00022166</name>
</gene>
<sequence length="135" mass="15363">MAHPAQKGFELSLSVQGLQMEEEIVLDKVWTVGTLCLSQDSPLTKEDTAKCPHQKGINFPRTQSDSVSVQSDAWHRRTLIGQLHSCIRDCYSVNFVYFDDETLHQQMESMFKSDFHKPMISSKVAISAEDRRACK</sequence>
<evidence type="ECO:0000313" key="2">
    <source>
        <dbReference type="Proteomes" id="UP000275408"/>
    </source>
</evidence>
<dbReference type="Proteomes" id="UP000275408">
    <property type="component" value="Unassembled WGS sequence"/>
</dbReference>